<proteinExistence type="predicted"/>
<feature type="region of interest" description="Disordered" evidence="1">
    <location>
        <begin position="147"/>
        <end position="171"/>
    </location>
</feature>
<evidence type="ECO:0000313" key="3">
    <source>
        <dbReference type="Proteomes" id="UP001239795"/>
    </source>
</evidence>
<protein>
    <submittedName>
        <fullName evidence="2">Uncharacterized protein</fullName>
    </submittedName>
</protein>
<name>A0AAI9V2S2_9PEZI</name>
<accession>A0AAI9V2S2</accession>
<evidence type="ECO:0000313" key="2">
    <source>
        <dbReference type="EMBL" id="KAK1469502.1"/>
    </source>
</evidence>
<keyword evidence="3" id="KW-1185">Reference proteome</keyword>
<comment type="caution">
    <text evidence="2">The sequence shown here is derived from an EMBL/GenBank/DDBJ whole genome shotgun (WGS) entry which is preliminary data.</text>
</comment>
<dbReference type="Proteomes" id="UP001239795">
    <property type="component" value="Unassembled WGS sequence"/>
</dbReference>
<evidence type="ECO:0000256" key="1">
    <source>
        <dbReference type="SAM" id="MobiDB-lite"/>
    </source>
</evidence>
<dbReference type="EMBL" id="MLGG01000001">
    <property type="protein sequence ID" value="KAK1469502.1"/>
    <property type="molecule type" value="Genomic_DNA"/>
</dbReference>
<sequence length="238" mass="26336">MYQYTPFSVSVSVYSPATLASSAAILTQALAVKDAKVCVPLAASCDLPVVAFHHVRRNSNGREKGKTKLRQESCLGSSVEFRLPLHSQTGMLGVENRDFFSEPWVVADSDSLGFLHSRGCPSKDLPRNLQEFRTPMNPTLRDLDQFGSGPTAAQNPDLNQCPNRAKGQRSRPGECHLTVELANGLSPNQPSRHIARSNVWDRYHGAWQSLPSERSQTVFLRCPSFLRSPRSSELRSEA</sequence>
<dbReference type="AlphaFoldDB" id="A0AAI9V2S2"/>
<feature type="compositionally biased region" description="Polar residues" evidence="1">
    <location>
        <begin position="151"/>
        <end position="162"/>
    </location>
</feature>
<organism evidence="2 3">
    <name type="scientific">Colletotrichum melonis</name>
    <dbReference type="NCBI Taxonomy" id="1209925"/>
    <lineage>
        <taxon>Eukaryota</taxon>
        <taxon>Fungi</taxon>
        <taxon>Dikarya</taxon>
        <taxon>Ascomycota</taxon>
        <taxon>Pezizomycotina</taxon>
        <taxon>Sordariomycetes</taxon>
        <taxon>Hypocreomycetidae</taxon>
        <taxon>Glomerellales</taxon>
        <taxon>Glomerellaceae</taxon>
        <taxon>Colletotrichum</taxon>
        <taxon>Colletotrichum acutatum species complex</taxon>
    </lineage>
</organism>
<gene>
    <name evidence="2" type="ORF">CMEL01_01269</name>
</gene>
<reference evidence="2 3" key="1">
    <citation type="submission" date="2016-10" db="EMBL/GenBank/DDBJ databases">
        <title>The genome sequence of Colletotrichum fioriniae PJ7.</title>
        <authorList>
            <person name="Baroncelli R."/>
        </authorList>
    </citation>
    <scope>NUCLEOTIDE SEQUENCE [LARGE SCALE GENOMIC DNA]</scope>
    <source>
        <strain evidence="2">Col 31</strain>
    </source>
</reference>